<dbReference type="GO" id="GO:0006357">
    <property type="term" value="P:regulation of transcription by RNA polymerase II"/>
    <property type="evidence" value="ECO:0007669"/>
    <property type="project" value="TreeGrafter"/>
</dbReference>
<dbReference type="InterPro" id="IPR000210">
    <property type="entry name" value="BTB/POZ_dom"/>
</dbReference>
<evidence type="ECO:0000256" key="2">
    <source>
        <dbReference type="ARBA" id="ARBA00023015"/>
    </source>
</evidence>
<dbReference type="Gene3D" id="3.30.160.60">
    <property type="entry name" value="Classic Zinc Finger"/>
    <property type="match status" value="1"/>
</dbReference>
<gene>
    <name evidence="9" type="ORF">GWI33_005920</name>
</gene>
<dbReference type="InterPro" id="IPR036236">
    <property type="entry name" value="Znf_C2H2_sf"/>
</dbReference>
<dbReference type="PANTHER" id="PTHR23110">
    <property type="entry name" value="BTB DOMAIN TRANSCRIPTION FACTOR"/>
    <property type="match status" value="1"/>
</dbReference>
<dbReference type="InterPro" id="IPR013087">
    <property type="entry name" value="Znf_C2H2_type"/>
</dbReference>
<comment type="subcellular location">
    <subcellularLocation>
        <location evidence="1">Nucleus</location>
    </subcellularLocation>
</comment>
<keyword evidence="4" id="KW-0539">Nucleus</keyword>
<feature type="region of interest" description="Disordered" evidence="6">
    <location>
        <begin position="410"/>
        <end position="478"/>
    </location>
</feature>
<dbReference type="Gene3D" id="3.30.710.10">
    <property type="entry name" value="Potassium Channel Kv1.1, Chain A"/>
    <property type="match status" value="1"/>
</dbReference>
<dbReference type="OrthoDB" id="19132at2759"/>
<evidence type="ECO:0000313" key="10">
    <source>
        <dbReference type="Proteomes" id="UP000625711"/>
    </source>
</evidence>
<dbReference type="GO" id="GO:0005634">
    <property type="term" value="C:nucleus"/>
    <property type="evidence" value="ECO:0007669"/>
    <property type="project" value="UniProtKB-SubCell"/>
</dbReference>
<dbReference type="PANTHER" id="PTHR23110:SF82">
    <property type="entry name" value="PROTEIN TRAMTRACK, ALPHA ISOFORM"/>
    <property type="match status" value="1"/>
</dbReference>
<feature type="domain" description="BTB" evidence="7">
    <location>
        <begin position="55"/>
        <end position="120"/>
    </location>
</feature>
<feature type="compositionally biased region" description="Low complexity" evidence="6">
    <location>
        <begin position="436"/>
        <end position="455"/>
    </location>
</feature>
<reference evidence="9" key="1">
    <citation type="submission" date="2020-08" db="EMBL/GenBank/DDBJ databases">
        <title>Genome sequencing and assembly of the red palm weevil Rhynchophorus ferrugineus.</title>
        <authorList>
            <person name="Dias G.B."/>
            <person name="Bergman C.M."/>
            <person name="Manee M."/>
        </authorList>
    </citation>
    <scope>NUCLEOTIDE SEQUENCE</scope>
    <source>
        <strain evidence="9">AA-2017</strain>
        <tissue evidence="9">Whole larva</tissue>
    </source>
</reference>
<dbReference type="GO" id="GO:0061061">
    <property type="term" value="P:muscle structure development"/>
    <property type="evidence" value="ECO:0007669"/>
    <property type="project" value="UniProtKB-ARBA"/>
</dbReference>
<feature type="region of interest" description="Disordered" evidence="6">
    <location>
        <begin position="282"/>
        <end position="316"/>
    </location>
</feature>
<dbReference type="EMBL" id="JAACXV010000004">
    <property type="protein sequence ID" value="KAF7287556.1"/>
    <property type="molecule type" value="Genomic_DNA"/>
</dbReference>
<name>A0A834IWP6_RHYFE</name>
<keyword evidence="3" id="KW-0804">Transcription</keyword>
<evidence type="ECO:0000256" key="6">
    <source>
        <dbReference type="SAM" id="MobiDB-lite"/>
    </source>
</evidence>
<dbReference type="SMART" id="SM00355">
    <property type="entry name" value="ZnF_C2H2"/>
    <property type="match status" value="3"/>
</dbReference>
<dbReference type="SUPFAM" id="SSF54695">
    <property type="entry name" value="POZ domain"/>
    <property type="match status" value="1"/>
</dbReference>
<dbReference type="AlphaFoldDB" id="A0A834IWP6"/>
<keyword evidence="10" id="KW-1185">Reference proteome</keyword>
<dbReference type="CDD" id="cd18315">
    <property type="entry name" value="BTB_POZ_BAB-like"/>
    <property type="match status" value="1"/>
</dbReference>
<dbReference type="InterPro" id="IPR011333">
    <property type="entry name" value="SKP1/BTB/POZ_sf"/>
</dbReference>
<evidence type="ECO:0000256" key="3">
    <source>
        <dbReference type="ARBA" id="ARBA00023163"/>
    </source>
</evidence>
<feature type="region of interest" description="Disordered" evidence="6">
    <location>
        <begin position="184"/>
        <end position="242"/>
    </location>
</feature>
<dbReference type="PROSITE" id="PS00028">
    <property type="entry name" value="ZINC_FINGER_C2H2_1"/>
    <property type="match status" value="1"/>
</dbReference>
<dbReference type="GO" id="GO:0008270">
    <property type="term" value="F:zinc ion binding"/>
    <property type="evidence" value="ECO:0007669"/>
    <property type="project" value="UniProtKB-KW"/>
</dbReference>
<evidence type="ECO:0000259" key="7">
    <source>
        <dbReference type="PROSITE" id="PS50097"/>
    </source>
</evidence>
<dbReference type="InterPro" id="IPR051095">
    <property type="entry name" value="Dros_DevTransReg"/>
</dbReference>
<accession>A0A834IWP6</accession>
<dbReference type="GO" id="GO:0045466">
    <property type="term" value="P:R7 cell differentiation"/>
    <property type="evidence" value="ECO:0007669"/>
    <property type="project" value="UniProtKB-ARBA"/>
</dbReference>
<keyword evidence="5" id="KW-0862">Zinc</keyword>
<dbReference type="GO" id="GO:0042051">
    <property type="term" value="P:compound eye photoreceptor development"/>
    <property type="evidence" value="ECO:0007669"/>
    <property type="project" value="UniProtKB-ARBA"/>
</dbReference>
<dbReference type="GO" id="GO:0002009">
    <property type="term" value="P:morphogenesis of an epithelium"/>
    <property type="evidence" value="ECO:0007669"/>
    <property type="project" value="UniProtKB-ARBA"/>
</dbReference>
<dbReference type="SMART" id="SM00225">
    <property type="entry name" value="BTB"/>
    <property type="match status" value="1"/>
</dbReference>
<feature type="compositionally biased region" description="Polar residues" evidence="6">
    <location>
        <begin position="219"/>
        <end position="233"/>
    </location>
</feature>
<dbReference type="Pfam" id="PF00651">
    <property type="entry name" value="BTB"/>
    <property type="match status" value="1"/>
</dbReference>
<dbReference type="Proteomes" id="UP000625711">
    <property type="component" value="Unassembled WGS sequence"/>
</dbReference>
<feature type="compositionally biased region" description="Polar residues" evidence="6">
    <location>
        <begin position="410"/>
        <end position="435"/>
    </location>
</feature>
<proteinExistence type="predicted"/>
<evidence type="ECO:0000313" key="9">
    <source>
        <dbReference type="EMBL" id="KAF7287556.1"/>
    </source>
</evidence>
<keyword evidence="5" id="KW-0479">Metal-binding</keyword>
<dbReference type="GO" id="GO:0045165">
    <property type="term" value="P:cell fate commitment"/>
    <property type="evidence" value="ECO:0007669"/>
    <property type="project" value="UniProtKB-ARBA"/>
</dbReference>
<dbReference type="FunFam" id="3.30.710.10:FF:000091">
    <property type="entry name" value="Lola, isoform F"/>
    <property type="match status" value="1"/>
</dbReference>
<evidence type="ECO:0000259" key="8">
    <source>
        <dbReference type="PROSITE" id="PS50157"/>
    </source>
</evidence>
<dbReference type="SUPFAM" id="SSF57667">
    <property type="entry name" value="beta-beta-alpha zinc fingers"/>
    <property type="match status" value="1"/>
</dbReference>
<dbReference type="PROSITE" id="PS50157">
    <property type="entry name" value="ZINC_FINGER_C2H2_2"/>
    <property type="match status" value="1"/>
</dbReference>
<evidence type="ECO:0000256" key="4">
    <source>
        <dbReference type="ARBA" id="ARBA00023242"/>
    </source>
</evidence>
<protein>
    <submittedName>
        <fullName evidence="9">Uncharacterized protein</fullName>
    </submittedName>
</protein>
<dbReference type="Pfam" id="PF00096">
    <property type="entry name" value="zf-C2H2"/>
    <property type="match status" value="1"/>
</dbReference>
<sequence>MSGLSYRYPPQYNQPVPAATAPHNMSTQRFCLRWNNHQSNLLTVFDQLLHDESFVDVTLAVEGQFLRAHKMVLSACSPYFQTLFMNHPEKHPIVILKDVLYSDMRSLLDFMYRGEVSVDQDRLTHFLRVAESLRIKGLTEVNEEKCDNIASSLSQQNASNIPNLQRIQQNKRIAGSFNMLGNYLMQPKRKRGNNSDGSTSKEDEENGKVKDESDEPVAGTSQENFNNTGNSEDAQPGHNEATTMTQNNNVQCINFNSSLHQEYDLPYHDRLETKSDIKAISVSEDTVSDEDNTSELQKSDEIATPNSSANNGIIGEAENPSKKKKLVDIDEFMNYEVIFDDPQYDGPVCRYLNYSEKICDPEKSARDFCVREKDNRFRCTVCDRAYTHINVQHMTQQQLLTPKVEVTENFENNSDQPSNNPTPESSRISTPDSVLNNNNNMSTPSTSTNSMNAPTNKPPVKRRMRRRATSQSQDPAEQLTEMSVRGLNLFRYASINEGIYQCTECAKVDVTKTFKNKYSFQRHAFLYHEGQQRKVFPCPVCQKEFSRPDKMKNHMKTVHDCFMPKDVVNDVYPPMSFYPAI</sequence>
<dbReference type="PROSITE" id="PS50097">
    <property type="entry name" value="BTB"/>
    <property type="match status" value="1"/>
</dbReference>
<keyword evidence="2" id="KW-0805">Transcription regulation</keyword>
<dbReference type="GO" id="GO:0048477">
    <property type="term" value="P:oogenesis"/>
    <property type="evidence" value="ECO:0007669"/>
    <property type="project" value="UniProtKB-ARBA"/>
</dbReference>
<feature type="domain" description="C2H2-type" evidence="8">
    <location>
        <begin position="536"/>
        <end position="564"/>
    </location>
</feature>
<feature type="compositionally biased region" description="Basic residues" evidence="6">
    <location>
        <begin position="459"/>
        <end position="468"/>
    </location>
</feature>
<keyword evidence="5" id="KW-0863">Zinc-finger</keyword>
<evidence type="ECO:0000256" key="1">
    <source>
        <dbReference type="ARBA" id="ARBA00004123"/>
    </source>
</evidence>
<comment type="caution">
    <text evidence="9">The sequence shown here is derived from an EMBL/GenBank/DDBJ whole genome shotgun (WGS) entry which is preliminary data.</text>
</comment>
<evidence type="ECO:0000256" key="5">
    <source>
        <dbReference type="PROSITE-ProRule" id="PRU00042"/>
    </source>
</evidence>
<organism evidence="9 10">
    <name type="scientific">Rhynchophorus ferrugineus</name>
    <name type="common">Red palm weevil</name>
    <name type="synonym">Curculio ferrugineus</name>
    <dbReference type="NCBI Taxonomy" id="354439"/>
    <lineage>
        <taxon>Eukaryota</taxon>
        <taxon>Metazoa</taxon>
        <taxon>Ecdysozoa</taxon>
        <taxon>Arthropoda</taxon>
        <taxon>Hexapoda</taxon>
        <taxon>Insecta</taxon>
        <taxon>Pterygota</taxon>
        <taxon>Neoptera</taxon>
        <taxon>Endopterygota</taxon>
        <taxon>Coleoptera</taxon>
        <taxon>Polyphaga</taxon>
        <taxon>Cucujiformia</taxon>
        <taxon>Curculionidae</taxon>
        <taxon>Dryophthorinae</taxon>
        <taxon>Rhynchophorus</taxon>
    </lineage>
</organism>